<name>A0A821FUE2_9BILA</name>
<keyword evidence="3" id="KW-0862">Zinc</keyword>
<evidence type="ECO:0000313" key="16">
    <source>
        <dbReference type="EMBL" id="CAF4729280.1"/>
    </source>
</evidence>
<evidence type="ECO:0000313" key="8">
    <source>
        <dbReference type="EMBL" id="CAF3228824.1"/>
    </source>
</evidence>
<dbReference type="EMBL" id="CAJNYT010005148">
    <property type="protein sequence ID" value="CAF3716078.1"/>
    <property type="molecule type" value="Genomic_DNA"/>
</dbReference>
<dbReference type="Proteomes" id="UP000663865">
    <property type="component" value="Unassembled WGS sequence"/>
</dbReference>
<evidence type="ECO:0000256" key="3">
    <source>
        <dbReference type="ARBA" id="ARBA00022833"/>
    </source>
</evidence>
<gene>
    <name evidence="10" type="ORF">FME351_LOCUS20015</name>
    <name evidence="11" type="ORF">GRG538_LOCUS29328</name>
    <name evidence="14" type="ORF">HFQ381_LOCUS18219</name>
    <name evidence="9" type="ORF">KIK155_LOCUS5082</name>
    <name evidence="7" type="ORF">LUA448_LOCUS2907</name>
    <name evidence="15" type="ORF">QYT958_LOCUS15312</name>
    <name evidence="8" type="ORF">TIS948_LOCUS13997</name>
    <name evidence="16" type="ORF">TOA249_LOCUS18793</name>
    <name evidence="13" type="ORF">TSG867_LOCUS9927</name>
    <name evidence="12" type="ORF">UJA718_LOCUS10518</name>
</gene>
<evidence type="ECO:0000313" key="13">
    <source>
        <dbReference type="EMBL" id="CAF4356728.1"/>
    </source>
</evidence>
<evidence type="ECO:0000256" key="5">
    <source>
        <dbReference type="SAM" id="MobiDB-lite"/>
    </source>
</evidence>
<keyword evidence="18" id="KW-1185">Reference proteome</keyword>
<dbReference type="OrthoDB" id="10037679at2759"/>
<dbReference type="GO" id="GO:0008270">
    <property type="term" value="F:zinc ion binding"/>
    <property type="evidence" value="ECO:0007669"/>
    <property type="project" value="UniProtKB-KW"/>
</dbReference>
<comment type="caution">
    <text evidence="15">The sequence shown here is derived from an EMBL/GenBank/DDBJ whole genome shotgun (WGS) entry which is preliminary data.</text>
</comment>
<evidence type="ECO:0000313" key="11">
    <source>
        <dbReference type="EMBL" id="CAF3716078.1"/>
    </source>
</evidence>
<dbReference type="Proteomes" id="UP000663838">
    <property type="component" value="Unassembled WGS sequence"/>
</dbReference>
<dbReference type="Proteomes" id="UP000663862">
    <property type="component" value="Unassembled WGS sequence"/>
</dbReference>
<dbReference type="Proteomes" id="UP000663848">
    <property type="component" value="Unassembled WGS sequence"/>
</dbReference>
<dbReference type="EMBL" id="CAJOBO010001394">
    <property type="protein sequence ID" value="CAF4373385.1"/>
    <property type="molecule type" value="Genomic_DNA"/>
</dbReference>
<evidence type="ECO:0000256" key="2">
    <source>
        <dbReference type="ARBA" id="ARBA00022771"/>
    </source>
</evidence>
<evidence type="ECO:0000313" key="14">
    <source>
        <dbReference type="EMBL" id="CAF4373385.1"/>
    </source>
</evidence>
<sequence>MFTGKKTLSLSHFKSSMGQKQAVASSWTIDDLAFGTGQNAVQIEDVIGEVQKIPGKMFGGKAIENDATINRMQTDLLSFDDTLRRIFRRKKSKRSKREEPPQESYQDEQSYPDSEQYYKTDGQYYAQDEEYYDQDGRYYAEHQKYYDQNQQAIPEEDETQLSPIYSENNPKTINKDADTDKNLPWRCRYCTAENKSTDIDCLQCKQSEATF</sequence>
<dbReference type="EMBL" id="CAJNYV010000542">
    <property type="protein sequence ID" value="CAF3367500.1"/>
    <property type="molecule type" value="Genomic_DNA"/>
</dbReference>
<dbReference type="EMBL" id="CAJNXB010002251">
    <property type="protein sequence ID" value="CAF3228824.1"/>
    <property type="molecule type" value="Genomic_DNA"/>
</dbReference>
<organism evidence="15 17">
    <name type="scientific">Rotaria socialis</name>
    <dbReference type="NCBI Taxonomy" id="392032"/>
    <lineage>
        <taxon>Eukaryota</taxon>
        <taxon>Metazoa</taxon>
        <taxon>Spiralia</taxon>
        <taxon>Gnathifera</taxon>
        <taxon>Rotifera</taxon>
        <taxon>Eurotatoria</taxon>
        <taxon>Bdelloidea</taxon>
        <taxon>Philodinida</taxon>
        <taxon>Philodinidae</taxon>
        <taxon>Rotaria</taxon>
    </lineage>
</organism>
<dbReference type="EMBL" id="CAJNYD010000098">
    <property type="protein sequence ID" value="CAF3213776.1"/>
    <property type="molecule type" value="Genomic_DNA"/>
</dbReference>
<evidence type="ECO:0000313" key="10">
    <source>
        <dbReference type="EMBL" id="CAF3562149.1"/>
    </source>
</evidence>
<dbReference type="PROSITE" id="PS01358">
    <property type="entry name" value="ZF_RANBP2_1"/>
    <property type="match status" value="1"/>
</dbReference>
<evidence type="ECO:0000313" key="12">
    <source>
        <dbReference type="EMBL" id="CAF4266816.1"/>
    </source>
</evidence>
<dbReference type="EMBL" id="CAJNYU010002529">
    <property type="protein sequence ID" value="CAF3562149.1"/>
    <property type="molecule type" value="Genomic_DNA"/>
</dbReference>
<feature type="domain" description="RanBP2-type" evidence="6">
    <location>
        <begin position="181"/>
        <end position="210"/>
    </location>
</feature>
<dbReference type="Proteomes" id="UP000663825">
    <property type="component" value="Unassembled WGS sequence"/>
</dbReference>
<dbReference type="EMBL" id="CAJOBS010001427">
    <property type="protein sequence ID" value="CAF4729280.1"/>
    <property type="molecule type" value="Genomic_DNA"/>
</dbReference>
<dbReference type="EMBL" id="CAJOBQ010000445">
    <property type="protein sequence ID" value="CAF4356728.1"/>
    <property type="molecule type" value="Genomic_DNA"/>
</dbReference>
<evidence type="ECO:0000313" key="7">
    <source>
        <dbReference type="EMBL" id="CAF3213776.1"/>
    </source>
</evidence>
<dbReference type="Proteomes" id="UP000663873">
    <property type="component" value="Unassembled WGS sequence"/>
</dbReference>
<reference evidence="15" key="1">
    <citation type="submission" date="2021-02" db="EMBL/GenBank/DDBJ databases">
        <authorList>
            <person name="Nowell W R."/>
        </authorList>
    </citation>
    <scope>NUCLEOTIDE SEQUENCE</scope>
</reference>
<evidence type="ECO:0000313" key="17">
    <source>
        <dbReference type="Proteomes" id="UP000663848"/>
    </source>
</evidence>
<accession>A0A821FUE2</accession>
<feature type="region of interest" description="Disordered" evidence="5">
    <location>
        <begin position="90"/>
        <end position="122"/>
    </location>
</feature>
<evidence type="ECO:0000313" key="18">
    <source>
        <dbReference type="Proteomes" id="UP000663873"/>
    </source>
</evidence>
<feature type="compositionally biased region" description="Polar residues" evidence="5">
    <location>
        <begin position="103"/>
        <end position="113"/>
    </location>
</feature>
<evidence type="ECO:0000259" key="6">
    <source>
        <dbReference type="PROSITE" id="PS50199"/>
    </source>
</evidence>
<evidence type="ECO:0000313" key="15">
    <source>
        <dbReference type="EMBL" id="CAF4657979.1"/>
    </source>
</evidence>
<dbReference type="Proteomes" id="UP000663869">
    <property type="component" value="Unassembled WGS sequence"/>
</dbReference>
<dbReference type="EMBL" id="CAJOBR010002117">
    <property type="protein sequence ID" value="CAF4657979.1"/>
    <property type="molecule type" value="Genomic_DNA"/>
</dbReference>
<dbReference type="Proteomes" id="UP000663872">
    <property type="component" value="Unassembled WGS sequence"/>
</dbReference>
<keyword evidence="2 4" id="KW-0863">Zinc-finger</keyword>
<keyword evidence="1" id="KW-0479">Metal-binding</keyword>
<dbReference type="EMBL" id="CAJOBP010001240">
    <property type="protein sequence ID" value="CAF4266816.1"/>
    <property type="molecule type" value="Genomic_DNA"/>
</dbReference>
<dbReference type="InterPro" id="IPR001876">
    <property type="entry name" value="Znf_RanBP2"/>
</dbReference>
<evidence type="ECO:0000313" key="9">
    <source>
        <dbReference type="EMBL" id="CAF3367500.1"/>
    </source>
</evidence>
<dbReference type="Proteomes" id="UP000663851">
    <property type="component" value="Unassembled WGS sequence"/>
</dbReference>
<dbReference type="PROSITE" id="PS50199">
    <property type="entry name" value="ZF_RANBP2_2"/>
    <property type="match status" value="1"/>
</dbReference>
<protein>
    <recommendedName>
        <fullName evidence="6">RanBP2-type domain-containing protein</fullName>
    </recommendedName>
</protein>
<evidence type="ECO:0000256" key="1">
    <source>
        <dbReference type="ARBA" id="ARBA00022723"/>
    </source>
</evidence>
<dbReference type="AlphaFoldDB" id="A0A821FUE2"/>
<proteinExistence type="predicted"/>
<evidence type="ECO:0000256" key="4">
    <source>
        <dbReference type="PROSITE-ProRule" id="PRU00322"/>
    </source>
</evidence>
<dbReference type="Proteomes" id="UP000663833">
    <property type="component" value="Unassembled WGS sequence"/>
</dbReference>